<reference evidence="2 3" key="1">
    <citation type="submission" date="2019-01" db="EMBL/GenBank/DDBJ databases">
        <title>Coherence of Microcystis species and biogeography revealed through population genomics.</title>
        <authorList>
            <person name="Perez-Carrascal O.M."/>
            <person name="Terrat Y."/>
            <person name="Giani A."/>
            <person name="Fortin N."/>
            <person name="Tromas N."/>
            <person name="Shapiro B.J."/>
        </authorList>
    </citation>
    <scope>NUCLEOTIDE SEQUENCE [LARGE SCALE GENOMIC DNA]</scope>
    <source>
        <strain evidence="2">Ma_QC_Ca_00000000_S207</strain>
    </source>
</reference>
<evidence type="ECO:0000256" key="1">
    <source>
        <dbReference type="SAM" id="Phobius"/>
    </source>
</evidence>
<dbReference type="EMBL" id="SFBF01000342">
    <property type="protein sequence ID" value="TRU43642.1"/>
    <property type="molecule type" value="Genomic_DNA"/>
</dbReference>
<keyword evidence="1" id="KW-1133">Transmembrane helix</keyword>
<gene>
    <name evidence="2" type="ORF">EWV91_18255</name>
</gene>
<accession>A0A552FAB1</accession>
<comment type="caution">
    <text evidence="2">The sequence shown here is derived from an EMBL/GenBank/DDBJ whole genome shotgun (WGS) entry which is preliminary data.</text>
</comment>
<feature type="transmembrane region" description="Helical" evidence="1">
    <location>
        <begin position="220"/>
        <end position="240"/>
    </location>
</feature>
<proteinExistence type="predicted"/>
<feature type="transmembrane region" description="Helical" evidence="1">
    <location>
        <begin position="48"/>
        <end position="69"/>
    </location>
</feature>
<feature type="transmembrane region" description="Helical" evidence="1">
    <location>
        <begin position="121"/>
        <end position="142"/>
    </location>
</feature>
<feature type="transmembrane region" description="Helical" evidence="1">
    <location>
        <begin position="12"/>
        <end position="33"/>
    </location>
</feature>
<dbReference type="InterPro" id="IPR016035">
    <property type="entry name" value="Acyl_Trfase/lysoPLipase"/>
</dbReference>
<dbReference type="SUPFAM" id="SSF52151">
    <property type="entry name" value="FabD/lysophospholipase-like"/>
    <property type="match status" value="1"/>
</dbReference>
<dbReference type="Gene3D" id="3.40.1090.10">
    <property type="entry name" value="Cytosolic phospholipase A2 catalytic domain"/>
    <property type="match status" value="1"/>
</dbReference>
<feature type="transmembrane region" description="Helical" evidence="1">
    <location>
        <begin position="288"/>
        <end position="305"/>
    </location>
</feature>
<feature type="transmembrane region" description="Helical" evidence="1">
    <location>
        <begin position="81"/>
        <end position="101"/>
    </location>
</feature>
<feature type="transmembrane region" description="Helical" evidence="1">
    <location>
        <begin position="154"/>
        <end position="173"/>
    </location>
</feature>
<protein>
    <submittedName>
        <fullName evidence="2">Patatin-like phospholipase family protein</fullName>
    </submittedName>
</protein>
<evidence type="ECO:0000313" key="3">
    <source>
        <dbReference type="Proteomes" id="UP000320293"/>
    </source>
</evidence>
<name>A0A552FAB1_MICAE</name>
<evidence type="ECO:0000313" key="2">
    <source>
        <dbReference type="EMBL" id="TRU43642.1"/>
    </source>
</evidence>
<sequence>MNTTNSKQKLNYIRQIIIGIGIIAIAVVVWWHIPDSFWKYLFFLRAPILWGLLLVTLPLIATLWLPAMLRNLFVLRGPWQLISVIVSANMAAIGVIINAYMLLKGAPDRFGLSPWLEISDIWQYGLAIAAIALSLPICVTSYKLSKEEIKENNPIQKVIFSVFLSLVLLFAVIQTKTWIFTNFANNKLLISFVEFITRHKTEGYILGTQPKPQQFLEGHLSNIAFFIVAFIVYGIIGLIFQPQSEPSDKKDEKDEKKEAAALMYVMLILMMIAPLSGSLTFYFDYYRVPVFLLFVVIVALMYALFKVDHFFELNLNEANNHDPNDFKTAIEKRLEYQGKEKTLVVVCASGGGIQAAGWTVQVLTGLQDMLGNSFTQSIGFISSVSGGSVGTMYYLDRFDPDKGYPESKDFENIFKSATEDSLDAVGWGLAYPDLWRIIGLPFLAPKMCDRGKVIETDWQRELKYPKNKQHLSDWKKQINKGEIPIPIFNATLVEDGRRFLISPMTFDEECKDKNVNVVDFNTLYPGKDMDIVTAARLSATFSYVSPISRYVGENPQGNYHIADGGYFDNSGVVTMVEWLNEWLDPQKGLNIKRVLLLQINAFPESTPSKSNIEGGWWQAIIGPLLTLFSVRDTTQLSRVSTEVELLQQRWENQVKIAYCPIFFPKNGKNGEYKPPLSWTLTKKQKQNIKNGWCGIKKEIGKQIGEQIGEEWKKWGFEDPSPKSTNEK</sequence>
<keyword evidence="1" id="KW-0812">Transmembrane</keyword>
<dbReference type="AlphaFoldDB" id="A0A552FAB1"/>
<keyword evidence="1" id="KW-0472">Membrane</keyword>
<organism evidence="2 3">
    <name type="scientific">Microcystis aeruginosa Ma_QC_Ca_00000000_S207</name>
    <dbReference type="NCBI Taxonomy" id="2486251"/>
    <lineage>
        <taxon>Bacteria</taxon>
        <taxon>Bacillati</taxon>
        <taxon>Cyanobacteriota</taxon>
        <taxon>Cyanophyceae</taxon>
        <taxon>Oscillatoriophycideae</taxon>
        <taxon>Chroococcales</taxon>
        <taxon>Microcystaceae</taxon>
        <taxon>Microcystis</taxon>
    </lineage>
</organism>
<feature type="transmembrane region" description="Helical" evidence="1">
    <location>
        <begin position="261"/>
        <end position="282"/>
    </location>
</feature>
<dbReference type="Proteomes" id="UP000320293">
    <property type="component" value="Unassembled WGS sequence"/>
</dbReference>